<feature type="binding site" description="axial binding residue" evidence="5">
    <location>
        <position position="379"/>
    </location>
    <ligand>
        <name>heme</name>
        <dbReference type="ChEBI" id="CHEBI:30413"/>
    </ligand>
    <ligandPart>
        <name>Fe</name>
        <dbReference type="ChEBI" id="CHEBI:18248"/>
    </ligandPart>
</feature>
<keyword evidence="4 5" id="KW-0408">Iron</keyword>
<evidence type="ECO:0000256" key="7">
    <source>
        <dbReference type="SAM" id="MobiDB-lite"/>
    </source>
</evidence>
<name>A0AB39YFU3_9ACTN</name>
<dbReference type="PANTHER" id="PTHR24305:SF166">
    <property type="entry name" value="CYTOCHROME P450 12A4, MITOCHONDRIAL-RELATED"/>
    <property type="match status" value="1"/>
</dbReference>
<dbReference type="GO" id="GO:0005506">
    <property type="term" value="F:iron ion binding"/>
    <property type="evidence" value="ECO:0007669"/>
    <property type="project" value="InterPro"/>
</dbReference>
<dbReference type="RefSeq" id="WP_369780079.1">
    <property type="nucleotide sequence ID" value="NZ_CP165727.1"/>
</dbReference>
<dbReference type="SUPFAM" id="SSF48264">
    <property type="entry name" value="Cytochrome P450"/>
    <property type="match status" value="1"/>
</dbReference>
<evidence type="ECO:0000313" key="8">
    <source>
        <dbReference type="EMBL" id="XDV68581.1"/>
    </source>
</evidence>
<dbReference type="PRINTS" id="PR00385">
    <property type="entry name" value="P450"/>
</dbReference>
<comment type="similarity">
    <text evidence="2 6">Belongs to the cytochrome P450 family.</text>
</comment>
<protein>
    <submittedName>
        <fullName evidence="8">Cytochrome P450</fullName>
    </submittedName>
</protein>
<proteinExistence type="inferred from homology"/>
<sequence length="467" mass="51620">MLSSRVPPGPSGAGRHGNRRAFERDHLGFLLDQQQYGDLVRFDDDLYIVNSPALAEEVLKHTNTTYGISSDLLGEATDGSRASEDLALWMRARSLAGRGLNRTSMRAARDSLASTVVRHADTWHARGRIEAIPALEDLTAHLIAEFCLGPETGDVPDLLARLQDALLPPTLPLPARWHALRRRRLQRAGRDLADEVSSLIRRRRTTRRDDSPSVVADLLNTACDEGALTHEGATSVIVANLFAAHETTAAALAWLLLLLDRHPEVRRRVRDEADRELAGALPTAAVVPRLAVTEAVVKETLRLYPPLWFLQRTIEEPTELAGYPLRPGQKVAVSPFVLHRDPRHYHRPTTFDPDRWTDRAANPLPKYAFMPFGGGPRNCLGTHFATTAMTIVTATLTPHYEVTRSPGTTPVFHTRTILQPHDLTLDVSVRPHPPGDRPGDHRPAADPQPEDHRAARCPFTANTPAAP</sequence>
<dbReference type="Gene3D" id="1.10.630.10">
    <property type="entry name" value="Cytochrome P450"/>
    <property type="match status" value="1"/>
</dbReference>
<gene>
    <name evidence="8" type="ORF">AB5J51_39705</name>
</gene>
<dbReference type="GO" id="GO:0004497">
    <property type="term" value="F:monooxygenase activity"/>
    <property type="evidence" value="ECO:0007669"/>
    <property type="project" value="UniProtKB-KW"/>
</dbReference>
<evidence type="ECO:0000256" key="4">
    <source>
        <dbReference type="ARBA" id="ARBA00023004"/>
    </source>
</evidence>
<dbReference type="InterPro" id="IPR050121">
    <property type="entry name" value="Cytochrome_P450_monoxygenase"/>
</dbReference>
<reference evidence="8" key="1">
    <citation type="submission" date="2024-08" db="EMBL/GenBank/DDBJ databases">
        <authorList>
            <person name="Yu S.T."/>
        </authorList>
    </citation>
    <scope>NUCLEOTIDE SEQUENCE</scope>
    <source>
        <strain evidence="8">R33</strain>
    </source>
</reference>
<dbReference type="InterPro" id="IPR036396">
    <property type="entry name" value="Cyt_P450_sf"/>
</dbReference>
<dbReference type="GO" id="GO:0016705">
    <property type="term" value="F:oxidoreductase activity, acting on paired donors, with incorporation or reduction of molecular oxygen"/>
    <property type="evidence" value="ECO:0007669"/>
    <property type="project" value="InterPro"/>
</dbReference>
<dbReference type="InterPro" id="IPR017972">
    <property type="entry name" value="Cyt_P450_CS"/>
</dbReference>
<dbReference type="PROSITE" id="PS00086">
    <property type="entry name" value="CYTOCHROME_P450"/>
    <property type="match status" value="1"/>
</dbReference>
<dbReference type="InterPro" id="IPR001128">
    <property type="entry name" value="Cyt_P450"/>
</dbReference>
<evidence type="ECO:0000256" key="2">
    <source>
        <dbReference type="ARBA" id="ARBA00010617"/>
    </source>
</evidence>
<keyword evidence="6" id="KW-0503">Monooxygenase</keyword>
<dbReference type="AlphaFoldDB" id="A0AB39YFU3"/>
<evidence type="ECO:0000256" key="1">
    <source>
        <dbReference type="ARBA" id="ARBA00001971"/>
    </source>
</evidence>
<feature type="region of interest" description="Disordered" evidence="7">
    <location>
        <begin position="427"/>
        <end position="467"/>
    </location>
</feature>
<dbReference type="InterPro" id="IPR002403">
    <property type="entry name" value="Cyt_P450_E_grp-IV"/>
</dbReference>
<keyword evidence="3 5" id="KW-0479">Metal-binding</keyword>
<keyword evidence="5 6" id="KW-0349">Heme</keyword>
<evidence type="ECO:0000256" key="3">
    <source>
        <dbReference type="ARBA" id="ARBA00022723"/>
    </source>
</evidence>
<evidence type="ECO:0000256" key="6">
    <source>
        <dbReference type="RuleBase" id="RU000461"/>
    </source>
</evidence>
<dbReference type="PRINTS" id="PR00465">
    <property type="entry name" value="EP450IV"/>
</dbReference>
<evidence type="ECO:0000256" key="5">
    <source>
        <dbReference type="PIRSR" id="PIRSR602403-1"/>
    </source>
</evidence>
<dbReference type="PANTHER" id="PTHR24305">
    <property type="entry name" value="CYTOCHROME P450"/>
    <property type="match status" value="1"/>
</dbReference>
<comment type="cofactor">
    <cofactor evidence="1 5">
        <name>heme</name>
        <dbReference type="ChEBI" id="CHEBI:30413"/>
    </cofactor>
</comment>
<organism evidence="8">
    <name type="scientific">Streptomyces sp. R33</name>
    <dbReference type="NCBI Taxonomy" id="3238629"/>
    <lineage>
        <taxon>Bacteria</taxon>
        <taxon>Bacillati</taxon>
        <taxon>Actinomycetota</taxon>
        <taxon>Actinomycetes</taxon>
        <taxon>Kitasatosporales</taxon>
        <taxon>Streptomycetaceae</taxon>
        <taxon>Streptomyces</taxon>
    </lineage>
</organism>
<feature type="compositionally biased region" description="Basic and acidic residues" evidence="7">
    <location>
        <begin position="433"/>
        <end position="454"/>
    </location>
</feature>
<dbReference type="EMBL" id="CP165727">
    <property type="protein sequence ID" value="XDV68581.1"/>
    <property type="molecule type" value="Genomic_DNA"/>
</dbReference>
<keyword evidence="6" id="KW-0560">Oxidoreductase</keyword>
<dbReference type="Pfam" id="PF00067">
    <property type="entry name" value="p450"/>
    <property type="match status" value="1"/>
</dbReference>
<accession>A0AB39YFU3</accession>
<dbReference type="GO" id="GO:0020037">
    <property type="term" value="F:heme binding"/>
    <property type="evidence" value="ECO:0007669"/>
    <property type="project" value="InterPro"/>
</dbReference>